<dbReference type="EMBL" id="DRQG01000131">
    <property type="protein sequence ID" value="HGY56789.1"/>
    <property type="molecule type" value="Genomic_DNA"/>
</dbReference>
<reference evidence="1" key="1">
    <citation type="journal article" date="2020" name="mSystems">
        <title>Genome- and Community-Level Interaction Insights into Carbon Utilization and Element Cycling Functions of Hydrothermarchaeota in Hydrothermal Sediment.</title>
        <authorList>
            <person name="Zhou Z."/>
            <person name="Liu Y."/>
            <person name="Xu W."/>
            <person name="Pan J."/>
            <person name="Luo Z.H."/>
            <person name="Li M."/>
        </authorList>
    </citation>
    <scope>NUCLEOTIDE SEQUENCE [LARGE SCALE GENOMIC DNA]</scope>
    <source>
        <strain evidence="1">HyVt-577</strain>
    </source>
</reference>
<name>A0A7V4U2W3_CALAY</name>
<organism evidence="1">
    <name type="scientific">Caldithrix abyssi</name>
    <dbReference type="NCBI Taxonomy" id="187145"/>
    <lineage>
        <taxon>Bacteria</taxon>
        <taxon>Pseudomonadati</taxon>
        <taxon>Calditrichota</taxon>
        <taxon>Calditrichia</taxon>
        <taxon>Calditrichales</taxon>
        <taxon>Calditrichaceae</taxon>
        <taxon>Caldithrix</taxon>
    </lineage>
</organism>
<accession>A0A7V4U2W3</accession>
<dbReference type="Proteomes" id="UP000885779">
    <property type="component" value="Unassembled WGS sequence"/>
</dbReference>
<proteinExistence type="predicted"/>
<dbReference type="InterPro" id="IPR005361">
    <property type="entry name" value="UPF0158"/>
</dbReference>
<sequence length="170" mass="20221">MPEKTEKKLPINIDELAFVLHRGPRLEMECFLNLDTGAIVNVPTNRQFLKQVLDVDVDLIREDALMQMLLPKEGRFLHIPDQFSLHLFELQSGFAEEIKRSYPKIYNRLWQLIQHEGIYDDFRQIIKEVQGLNDRFIRFRDALYEKFALEWLEENKIEYSLINNSAHNST</sequence>
<gene>
    <name evidence="1" type="ORF">ENK44_13870</name>
</gene>
<comment type="caution">
    <text evidence="1">The sequence shown here is derived from an EMBL/GenBank/DDBJ whole genome shotgun (WGS) entry which is preliminary data.</text>
</comment>
<dbReference type="AlphaFoldDB" id="A0A7V4U2W3"/>
<evidence type="ECO:0000313" key="1">
    <source>
        <dbReference type="EMBL" id="HGY56789.1"/>
    </source>
</evidence>
<protein>
    <submittedName>
        <fullName evidence="1">Uncharacterized protein</fullName>
    </submittedName>
</protein>
<dbReference type="Pfam" id="PF03682">
    <property type="entry name" value="UPF0158"/>
    <property type="match status" value="1"/>
</dbReference>